<dbReference type="GeneID" id="76152952"/>
<proteinExistence type="inferred from homology"/>
<comment type="caution">
    <text evidence="11">The sequence shown here is derived from an EMBL/GenBank/DDBJ whole genome shotgun (WGS) entry which is preliminary data.</text>
</comment>
<comment type="similarity">
    <text evidence="3">Belongs to the SPS2 family.</text>
</comment>
<evidence type="ECO:0000256" key="7">
    <source>
        <dbReference type="ARBA" id="ARBA00023180"/>
    </source>
</evidence>
<keyword evidence="7" id="KW-0325">Glycoprotein</keyword>
<dbReference type="PANTHER" id="PTHR31018">
    <property type="entry name" value="SPORULATION-SPECIFIC PROTEIN-RELATED"/>
    <property type="match status" value="1"/>
</dbReference>
<dbReference type="Proteomes" id="UP001204833">
    <property type="component" value="Unassembled WGS sequence"/>
</dbReference>
<dbReference type="InterPro" id="IPR036941">
    <property type="entry name" value="Rcpt_L-dom_sf"/>
</dbReference>
<name>A0AAD5FWM7_9ASCO</name>
<feature type="region of interest" description="Disordered" evidence="8">
    <location>
        <begin position="388"/>
        <end position="413"/>
    </location>
</feature>
<accession>A0AAD5FWM7</accession>
<organism evidence="11 12">
    <name type="scientific">Candida theae</name>
    <dbReference type="NCBI Taxonomy" id="1198502"/>
    <lineage>
        <taxon>Eukaryota</taxon>
        <taxon>Fungi</taxon>
        <taxon>Dikarya</taxon>
        <taxon>Ascomycota</taxon>
        <taxon>Saccharomycotina</taxon>
        <taxon>Pichiomycetes</taxon>
        <taxon>Debaryomycetaceae</taxon>
        <taxon>Candida/Lodderomyces clade</taxon>
        <taxon>Candida</taxon>
    </lineage>
</organism>
<keyword evidence="6 9" id="KW-0732">Signal</keyword>
<keyword evidence="5" id="KW-0964">Secreted</keyword>
<feature type="region of interest" description="Disordered" evidence="8">
    <location>
        <begin position="20"/>
        <end position="53"/>
    </location>
</feature>
<evidence type="ECO:0000256" key="3">
    <source>
        <dbReference type="ARBA" id="ARBA00005798"/>
    </source>
</evidence>
<dbReference type="Pfam" id="PF01030">
    <property type="entry name" value="Recep_L_domain"/>
    <property type="match status" value="1"/>
</dbReference>
<feature type="compositionally biased region" description="Low complexity" evidence="8">
    <location>
        <begin position="388"/>
        <end position="405"/>
    </location>
</feature>
<evidence type="ECO:0000313" key="12">
    <source>
        <dbReference type="Proteomes" id="UP001204833"/>
    </source>
</evidence>
<dbReference type="AlphaFoldDB" id="A0AAD5FWM7"/>
<evidence type="ECO:0000256" key="4">
    <source>
        <dbReference type="ARBA" id="ARBA00022512"/>
    </source>
</evidence>
<evidence type="ECO:0000256" key="2">
    <source>
        <dbReference type="ARBA" id="ARBA00004609"/>
    </source>
</evidence>
<gene>
    <name evidence="11" type="ORF">KGF57_004908</name>
</gene>
<evidence type="ECO:0000259" key="10">
    <source>
        <dbReference type="Pfam" id="PF01030"/>
    </source>
</evidence>
<dbReference type="GO" id="GO:0005886">
    <property type="term" value="C:plasma membrane"/>
    <property type="evidence" value="ECO:0007669"/>
    <property type="project" value="UniProtKB-SubCell"/>
</dbReference>
<evidence type="ECO:0000256" key="5">
    <source>
        <dbReference type="ARBA" id="ARBA00022525"/>
    </source>
</evidence>
<evidence type="ECO:0000256" key="9">
    <source>
        <dbReference type="SAM" id="SignalP"/>
    </source>
</evidence>
<feature type="domain" description="Receptor L-domain" evidence="10">
    <location>
        <begin position="74"/>
        <end position="144"/>
    </location>
</feature>
<keyword evidence="12" id="KW-1185">Reference proteome</keyword>
<dbReference type="GO" id="GO:0031505">
    <property type="term" value="P:fungal-type cell wall organization"/>
    <property type="evidence" value="ECO:0007669"/>
    <property type="project" value="TreeGrafter"/>
</dbReference>
<dbReference type="GO" id="GO:0009277">
    <property type="term" value="C:fungal-type cell wall"/>
    <property type="evidence" value="ECO:0007669"/>
    <property type="project" value="TreeGrafter"/>
</dbReference>
<feature type="signal peptide" evidence="9">
    <location>
        <begin position="1"/>
        <end position="18"/>
    </location>
</feature>
<dbReference type="PANTHER" id="PTHR31018:SF3">
    <property type="entry name" value="RECEPTOR PROTEIN-TYROSINE KINASE"/>
    <property type="match status" value="1"/>
</dbReference>
<keyword evidence="4" id="KW-0134">Cell wall</keyword>
<feature type="chain" id="PRO_5041940634" evidence="9">
    <location>
        <begin position="19"/>
        <end position="439"/>
    </location>
</feature>
<comment type="subcellular location">
    <subcellularLocation>
        <location evidence="2">Cell membrane</location>
        <topology evidence="2">Lipid-anchor</topology>
        <topology evidence="2">GPI-anchor</topology>
    </subcellularLocation>
    <subcellularLocation>
        <location evidence="1">Secreted</location>
        <location evidence="1">Cell wall</location>
    </subcellularLocation>
</comment>
<evidence type="ECO:0000256" key="8">
    <source>
        <dbReference type="SAM" id="MobiDB-lite"/>
    </source>
</evidence>
<protein>
    <submittedName>
        <fullName evidence="11">ECM331</fullName>
    </submittedName>
</protein>
<evidence type="ECO:0000256" key="1">
    <source>
        <dbReference type="ARBA" id="ARBA00004191"/>
    </source>
</evidence>
<sequence>MKFNSATLFAILAAGAYAADESSTSSGSASASSASSRSGSPTATSSNSRSTSNTCSFSSATITNATALQQVASCSTLDGDITISGDEFATIDLPQLEEIAGDVTITNARSLNSVILNQLTSIEGKLAITNMTQLITIDLSQLENSRDLELVSLPSFANLMLNQEIEDVGRFTLSDTALSNLNVLTTFTTLQYMNINNNKNITQLQFPNLKSVSDALILSFNNDDAVVELNELQWASNLTIQSVRAFSANDLQNVNGTLQFSYNVFNALNLSNLSYVGSSLQVFAHDELASLDFSNLREIGGELSFFNNSDLHDMSNTFPRLQTVEGAVAISGDISNLTMSSLSRVVGDFQLNSTSEDFDCSEFDQLHDDGDIEGHNYICSTSGSDSTLSSATGSETGSSSTNSGFSGDGDASNRSNASNKLIISSLLMPIGLILAIAML</sequence>
<dbReference type="EMBL" id="JAIHNG010000165">
    <property type="protein sequence ID" value="KAI5949078.1"/>
    <property type="molecule type" value="Genomic_DNA"/>
</dbReference>
<dbReference type="GO" id="GO:0009986">
    <property type="term" value="C:cell surface"/>
    <property type="evidence" value="ECO:0007669"/>
    <property type="project" value="TreeGrafter"/>
</dbReference>
<dbReference type="InterPro" id="IPR000494">
    <property type="entry name" value="Rcpt_L-dom"/>
</dbReference>
<dbReference type="InterPro" id="IPR051648">
    <property type="entry name" value="CWI-Assembly_Regulator"/>
</dbReference>
<dbReference type="SUPFAM" id="SSF52058">
    <property type="entry name" value="L domain-like"/>
    <property type="match status" value="2"/>
</dbReference>
<evidence type="ECO:0000256" key="6">
    <source>
        <dbReference type="ARBA" id="ARBA00022729"/>
    </source>
</evidence>
<dbReference type="RefSeq" id="XP_051606588.1">
    <property type="nucleotide sequence ID" value="XM_051754468.1"/>
</dbReference>
<dbReference type="Gene3D" id="3.80.20.20">
    <property type="entry name" value="Receptor L-domain"/>
    <property type="match status" value="2"/>
</dbReference>
<evidence type="ECO:0000313" key="11">
    <source>
        <dbReference type="EMBL" id="KAI5949078.1"/>
    </source>
</evidence>
<reference evidence="11 12" key="1">
    <citation type="journal article" date="2022" name="DNA Res.">
        <title>Genome analysis of five recently described species of the CUG-Ser clade uncovers Candida theae as a new hybrid lineage with pathogenic potential in the Candida parapsilosis species complex.</title>
        <authorList>
            <person name="Mixao V."/>
            <person name="Del Olmo V."/>
            <person name="Hegedusova E."/>
            <person name="Saus E."/>
            <person name="Pryszcz L."/>
            <person name="Cillingova A."/>
            <person name="Nosek J."/>
            <person name="Gabaldon T."/>
        </authorList>
    </citation>
    <scope>NUCLEOTIDE SEQUENCE [LARGE SCALE GENOMIC DNA]</scope>
    <source>
        <strain evidence="11 12">CBS 12239</strain>
    </source>
</reference>